<keyword evidence="6 16" id="KW-0732">Signal</keyword>
<accession>A0A841BX24</accession>
<keyword evidence="7" id="KW-0378">Hydrolase</keyword>
<dbReference type="PROSITE" id="PS00132">
    <property type="entry name" value="CARBOXYPEPT_ZN_1"/>
    <property type="match status" value="1"/>
</dbReference>
<dbReference type="EC" id="3.4.17.18" evidence="12"/>
<proteinExistence type="inferred from homology"/>
<evidence type="ECO:0000256" key="12">
    <source>
        <dbReference type="ARBA" id="ARBA00066554"/>
    </source>
</evidence>
<evidence type="ECO:0000256" key="4">
    <source>
        <dbReference type="ARBA" id="ARBA00022670"/>
    </source>
</evidence>
<dbReference type="PRINTS" id="PR00765">
    <property type="entry name" value="CRBOXYPTASEA"/>
</dbReference>
<evidence type="ECO:0000256" key="16">
    <source>
        <dbReference type="SAM" id="SignalP"/>
    </source>
</evidence>
<keyword evidence="19" id="KW-1185">Reference proteome</keyword>
<reference evidence="18 19" key="1">
    <citation type="submission" date="2020-08" db="EMBL/GenBank/DDBJ databases">
        <title>Sequencing the genomes of 1000 actinobacteria strains.</title>
        <authorList>
            <person name="Klenk H.-P."/>
        </authorList>
    </citation>
    <scope>NUCLEOTIDE SEQUENCE [LARGE SCALE GENOMIC DNA]</scope>
    <source>
        <strain evidence="18 19">DSM 45362</strain>
    </source>
</reference>
<feature type="chain" id="PRO_5032328336" description="Zinc carboxypeptidase" evidence="16">
    <location>
        <begin position="32"/>
        <end position="1033"/>
    </location>
</feature>
<keyword evidence="8" id="KW-0862">Zinc</keyword>
<evidence type="ECO:0000256" key="10">
    <source>
        <dbReference type="ARBA" id="ARBA00050859"/>
    </source>
</evidence>
<feature type="signal peptide" evidence="16">
    <location>
        <begin position="1"/>
        <end position="31"/>
    </location>
</feature>
<comment type="catalytic activity">
    <reaction evidence="10">
        <text>Releases a C-terminal residue, which may be hydrophobic or positively charged.</text>
        <dbReference type="EC" id="3.4.17.18"/>
    </reaction>
</comment>
<comment type="function">
    <text evidence="11">Carboxypeptidase that possesses the specificities of both mammalian Cpase A and B. Thus shows broad substrate specificity, being able to cleave Cbz-Gly-Leu, Cbz-Gly-Val, Cbz-Gly-Phe, Cbz-Gly-Lys and Bz-Gly-Arg in vitro.</text>
</comment>
<dbReference type="Gene3D" id="3.40.630.10">
    <property type="entry name" value="Zn peptidases"/>
    <property type="match status" value="1"/>
</dbReference>
<evidence type="ECO:0000256" key="3">
    <source>
        <dbReference type="ARBA" id="ARBA00022645"/>
    </source>
</evidence>
<dbReference type="EMBL" id="JACHMN010000003">
    <property type="protein sequence ID" value="MBB5872066.1"/>
    <property type="molecule type" value="Genomic_DNA"/>
</dbReference>
<dbReference type="PROSITE" id="PS52035">
    <property type="entry name" value="PEPTIDASE_M14"/>
    <property type="match status" value="1"/>
</dbReference>
<protein>
    <recommendedName>
        <fullName evidence="13">Zinc carboxypeptidase</fullName>
        <ecNumber evidence="12">3.4.17.18</ecNumber>
    </recommendedName>
</protein>
<organism evidence="18 19">
    <name type="scientific">Allocatelliglobosispora scoriae</name>
    <dbReference type="NCBI Taxonomy" id="643052"/>
    <lineage>
        <taxon>Bacteria</taxon>
        <taxon>Bacillati</taxon>
        <taxon>Actinomycetota</taxon>
        <taxon>Actinomycetes</taxon>
        <taxon>Micromonosporales</taxon>
        <taxon>Micromonosporaceae</taxon>
        <taxon>Allocatelliglobosispora</taxon>
    </lineage>
</organism>
<dbReference type="Proteomes" id="UP000587527">
    <property type="component" value="Unassembled WGS sequence"/>
</dbReference>
<dbReference type="RefSeq" id="WP_184841398.1">
    <property type="nucleotide sequence ID" value="NZ_JACHMN010000003.1"/>
</dbReference>
<evidence type="ECO:0000256" key="15">
    <source>
        <dbReference type="SAM" id="MobiDB-lite"/>
    </source>
</evidence>
<evidence type="ECO:0000256" key="13">
    <source>
        <dbReference type="ARBA" id="ARBA00074273"/>
    </source>
</evidence>
<comment type="caution">
    <text evidence="18">The sequence shown here is derived from an EMBL/GenBank/DDBJ whole genome shotgun (WGS) entry which is preliminary data.</text>
</comment>
<evidence type="ECO:0000256" key="9">
    <source>
        <dbReference type="ARBA" id="ARBA00023049"/>
    </source>
</evidence>
<evidence type="ECO:0000256" key="8">
    <source>
        <dbReference type="ARBA" id="ARBA00022833"/>
    </source>
</evidence>
<dbReference type="Pfam" id="PF00246">
    <property type="entry name" value="Peptidase_M14"/>
    <property type="match status" value="1"/>
</dbReference>
<evidence type="ECO:0000256" key="2">
    <source>
        <dbReference type="ARBA" id="ARBA00005988"/>
    </source>
</evidence>
<dbReference type="GO" id="GO:0004181">
    <property type="term" value="F:metallocarboxypeptidase activity"/>
    <property type="evidence" value="ECO:0007669"/>
    <property type="project" value="InterPro"/>
</dbReference>
<dbReference type="InterPro" id="IPR033810">
    <property type="entry name" value="Carboxypeptidase_T"/>
</dbReference>
<evidence type="ECO:0000256" key="14">
    <source>
        <dbReference type="PROSITE-ProRule" id="PRU01379"/>
    </source>
</evidence>
<feature type="domain" description="Peptidase M14" evidence="17">
    <location>
        <begin position="121"/>
        <end position="442"/>
    </location>
</feature>
<dbReference type="InterPro" id="IPR057246">
    <property type="entry name" value="CARBOXYPEPT_ZN_1"/>
</dbReference>
<keyword evidence="3" id="KW-0121">Carboxypeptidase</keyword>
<comment type="cofactor">
    <cofactor evidence="1">
        <name>Zn(2+)</name>
        <dbReference type="ChEBI" id="CHEBI:29105"/>
    </cofactor>
</comment>
<evidence type="ECO:0000256" key="6">
    <source>
        <dbReference type="ARBA" id="ARBA00022729"/>
    </source>
</evidence>
<dbReference type="GO" id="GO:0008270">
    <property type="term" value="F:zinc ion binding"/>
    <property type="evidence" value="ECO:0007669"/>
    <property type="project" value="InterPro"/>
</dbReference>
<dbReference type="Pfam" id="PF20773">
    <property type="entry name" value="InhA-like_MAM"/>
    <property type="match status" value="2"/>
</dbReference>
<evidence type="ECO:0000256" key="5">
    <source>
        <dbReference type="ARBA" id="ARBA00022723"/>
    </source>
</evidence>
<dbReference type="GO" id="GO:0005615">
    <property type="term" value="C:extracellular space"/>
    <property type="evidence" value="ECO:0007669"/>
    <property type="project" value="TreeGrafter"/>
</dbReference>
<dbReference type="PANTHER" id="PTHR11705:SF143">
    <property type="entry name" value="SLL0236 PROTEIN"/>
    <property type="match status" value="1"/>
</dbReference>
<keyword evidence="4" id="KW-0645">Protease</keyword>
<dbReference type="PANTHER" id="PTHR11705">
    <property type="entry name" value="PROTEASE FAMILY M14 CARBOXYPEPTIDASE A,B"/>
    <property type="match status" value="1"/>
</dbReference>
<name>A0A841BX24_9ACTN</name>
<gene>
    <name evidence="18" type="ORF">F4553_005500</name>
</gene>
<evidence type="ECO:0000313" key="19">
    <source>
        <dbReference type="Proteomes" id="UP000587527"/>
    </source>
</evidence>
<sequence>MRIRARRARVCTVALIGAIALVVPGQIPASAEPKATPANPASATADRLSVYVGEVTSEQLAEFRKLGLDHEDVNSSRVVNGKVAVEAVLSGREAAKLASRGLKLTEKVVNTKRSLAAAEGVFRTYSAPGGIRDELSAAAAAHPGIAKLETIGTTIQGKPIRALKVTKNARYTPDGTRPAVLYMGGQHAREWITPEMTRRLMHRFLDGYGTDAELTQLVNTRELWFVPVANPDGYDFTFTDGNRLWRKNLRDNDGDGTIVPGDGVDPNRNYAYKWGYDEEGSSADPANETFRGRGPNSEPETKAIDALGKRIRFEYMINYHSAAELLLYGVGWQVSTPSPDDVINIALAGDDTVSAIPGYDPDLSAELYTTNGDTDSHLGAKYGTLGFTPEMSTCTTVSNLFPDDEWLAEDCQSDFNFPDDEALIQAEFLKNIPFALSLAKSAATPDSPISALGRTTPDFVVDAFDTSYGKEQLVATDARKSLRAKTVHWKVNGGRTKTAGVKEWKGGERYGDDGTDYYAEYRGKVTGTKAGDSVEVWFSGISVRPGHRGLVTSEHFTYRVAGDIGGKVLILATEDVTGLSPAQTGTSAKYAATIAASVNAAGYSTDIYDFDTSGRKAPHPLGVLSHYKAIVWETGDDIILRNQGQVGGTTAKAALDTELAVRDYLNEGGKLLATGQYSQYAPSANGAYFYNPYAPPECTTPNAAPCLAVFNDFQQYYLGAYVYVDDAGTLDDGSIYPVGGKTGAFTGFNGTLNGAGSAGNQGHSASFLTTSSFLAPSQFPQFPSVAGTGWTRPGGSPFDPHTGAYYVYSGQSDAAYKRLSKTVDLTASATGELRFWSSYDVEEDWDFLVVEAHEVGTDNWTTLPDVGGNTVTEAGQSCASGWSDLHPFITHYQTPDCTPTGTTGTWNALTGSSGGWTELAYDLSAYAGKKVEVSISYVSDWSTQGLGVFIDDATITAGGTTSFEADLGGWTVAGPPAGSGPTATDFKRTQTAFTEASTVVTPDTVYTGFGIEGFSPAERNSFVKRSLKHLLGY</sequence>
<feature type="active site" description="Proton donor/acceptor" evidence="14">
    <location>
        <position position="390"/>
    </location>
</feature>
<evidence type="ECO:0000256" key="1">
    <source>
        <dbReference type="ARBA" id="ARBA00001947"/>
    </source>
</evidence>
<comment type="similarity">
    <text evidence="2 14">Belongs to the peptidase M14 family.</text>
</comment>
<evidence type="ECO:0000313" key="18">
    <source>
        <dbReference type="EMBL" id="MBB5872066.1"/>
    </source>
</evidence>
<feature type="region of interest" description="Disordered" evidence="15">
    <location>
        <begin position="278"/>
        <end position="301"/>
    </location>
</feature>
<dbReference type="GO" id="GO:0006508">
    <property type="term" value="P:proteolysis"/>
    <property type="evidence" value="ECO:0007669"/>
    <property type="project" value="UniProtKB-KW"/>
</dbReference>
<evidence type="ECO:0000256" key="7">
    <source>
        <dbReference type="ARBA" id="ARBA00022801"/>
    </source>
</evidence>
<dbReference type="FunFam" id="3.40.630.10:FF:000084">
    <property type="entry name" value="Carboxypeptidase B2"/>
    <property type="match status" value="1"/>
</dbReference>
<dbReference type="SUPFAM" id="SSF53187">
    <property type="entry name" value="Zn-dependent exopeptidases"/>
    <property type="match status" value="1"/>
</dbReference>
<evidence type="ECO:0000256" key="11">
    <source>
        <dbReference type="ARBA" id="ARBA00055464"/>
    </source>
</evidence>
<evidence type="ECO:0000259" key="17">
    <source>
        <dbReference type="PROSITE" id="PS52035"/>
    </source>
</evidence>
<dbReference type="InterPro" id="IPR000834">
    <property type="entry name" value="Peptidase_M14"/>
</dbReference>
<dbReference type="SMART" id="SM00631">
    <property type="entry name" value="Zn_pept"/>
    <property type="match status" value="1"/>
</dbReference>
<keyword evidence="5" id="KW-0479">Metal-binding</keyword>
<dbReference type="AlphaFoldDB" id="A0A841BX24"/>
<keyword evidence="9" id="KW-0482">Metalloprotease</keyword>
<dbReference type="CDD" id="cd03859">
    <property type="entry name" value="M14_CPT"/>
    <property type="match status" value="1"/>
</dbReference>